<dbReference type="InterPro" id="IPR006162">
    <property type="entry name" value="Ppantetheine_attach_site"/>
</dbReference>
<feature type="transmembrane region" description="Helical" evidence="3">
    <location>
        <begin position="473"/>
        <end position="491"/>
    </location>
</feature>
<dbReference type="GO" id="GO:0020037">
    <property type="term" value="F:heme binding"/>
    <property type="evidence" value="ECO:0007669"/>
    <property type="project" value="InterPro"/>
</dbReference>
<dbReference type="Pfam" id="PF00550">
    <property type="entry name" value="PP-binding"/>
    <property type="match status" value="1"/>
</dbReference>
<dbReference type="InterPro" id="IPR036736">
    <property type="entry name" value="ACP-like_sf"/>
</dbReference>
<dbReference type="InterPro" id="IPR009081">
    <property type="entry name" value="PP-bd_ACP"/>
</dbReference>
<dbReference type="PROSITE" id="PS00012">
    <property type="entry name" value="PHOSPHOPANTETHEINE"/>
    <property type="match status" value="1"/>
</dbReference>
<evidence type="ECO:0000313" key="5">
    <source>
        <dbReference type="EMBL" id="KAK3015481.1"/>
    </source>
</evidence>
<feature type="transmembrane region" description="Helical" evidence="3">
    <location>
        <begin position="1125"/>
        <end position="1143"/>
    </location>
</feature>
<proteinExistence type="predicted"/>
<dbReference type="SMART" id="SM00823">
    <property type="entry name" value="PKS_PP"/>
    <property type="match status" value="1"/>
</dbReference>
<feature type="transmembrane region" description="Helical" evidence="3">
    <location>
        <begin position="440"/>
        <end position="461"/>
    </location>
</feature>
<keyword evidence="1" id="KW-0596">Phosphopantetheine</keyword>
<dbReference type="Gene3D" id="2.40.180.10">
    <property type="entry name" value="Catalase core domain"/>
    <property type="match status" value="1"/>
</dbReference>
<dbReference type="Gene3D" id="1.10.1200.10">
    <property type="entry name" value="ACP-like"/>
    <property type="match status" value="1"/>
</dbReference>
<keyword evidence="6" id="KW-1185">Reference proteome</keyword>
<dbReference type="Gene3D" id="2.160.10.10">
    <property type="entry name" value="Hexapeptide repeat proteins"/>
    <property type="match status" value="2"/>
</dbReference>
<feature type="transmembrane region" description="Helical" evidence="3">
    <location>
        <begin position="407"/>
        <end position="428"/>
    </location>
</feature>
<dbReference type="SUPFAM" id="SSF47336">
    <property type="entry name" value="ACP-like"/>
    <property type="match status" value="1"/>
</dbReference>
<dbReference type="InterPro" id="IPR020806">
    <property type="entry name" value="PKS_PP-bd"/>
</dbReference>
<feature type="transmembrane region" description="Helical" evidence="3">
    <location>
        <begin position="202"/>
        <end position="230"/>
    </location>
</feature>
<evidence type="ECO:0000259" key="4">
    <source>
        <dbReference type="PROSITE" id="PS50075"/>
    </source>
</evidence>
<dbReference type="EMBL" id="JAVXUP010001142">
    <property type="protein sequence ID" value="KAK3015481.1"/>
    <property type="molecule type" value="Genomic_DNA"/>
</dbReference>
<dbReference type="Proteomes" id="UP001188597">
    <property type="component" value="Unassembled WGS sequence"/>
</dbReference>
<evidence type="ECO:0000256" key="2">
    <source>
        <dbReference type="ARBA" id="ARBA00022553"/>
    </source>
</evidence>
<feature type="transmembrane region" description="Helical" evidence="3">
    <location>
        <begin position="165"/>
        <end position="190"/>
    </location>
</feature>
<organism evidence="5 6">
    <name type="scientific">Escallonia herrerae</name>
    <dbReference type="NCBI Taxonomy" id="1293975"/>
    <lineage>
        <taxon>Eukaryota</taxon>
        <taxon>Viridiplantae</taxon>
        <taxon>Streptophyta</taxon>
        <taxon>Embryophyta</taxon>
        <taxon>Tracheophyta</taxon>
        <taxon>Spermatophyta</taxon>
        <taxon>Magnoliopsida</taxon>
        <taxon>eudicotyledons</taxon>
        <taxon>Gunneridae</taxon>
        <taxon>Pentapetalae</taxon>
        <taxon>asterids</taxon>
        <taxon>campanulids</taxon>
        <taxon>Escalloniales</taxon>
        <taxon>Escalloniaceae</taxon>
        <taxon>Escallonia</taxon>
    </lineage>
</organism>
<reference evidence="5" key="1">
    <citation type="submission" date="2022-12" db="EMBL/GenBank/DDBJ databases">
        <title>Draft genome assemblies for two species of Escallonia (Escalloniales).</title>
        <authorList>
            <person name="Chanderbali A."/>
            <person name="Dervinis C."/>
            <person name="Anghel I."/>
            <person name="Soltis D."/>
            <person name="Soltis P."/>
            <person name="Zapata F."/>
        </authorList>
    </citation>
    <scope>NUCLEOTIDE SEQUENCE</scope>
    <source>
        <strain evidence="5">UCBG64.0493</strain>
        <tissue evidence="5">Leaf</tissue>
    </source>
</reference>
<accession>A0AA89AXX9</accession>
<keyword evidence="3" id="KW-0812">Transmembrane</keyword>
<dbReference type="InterPro" id="IPR020835">
    <property type="entry name" value="Catalase_sf"/>
</dbReference>
<keyword evidence="3" id="KW-1133">Transmembrane helix</keyword>
<keyword evidence="3" id="KW-0472">Membrane</keyword>
<evidence type="ECO:0000256" key="1">
    <source>
        <dbReference type="ARBA" id="ARBA00022450"/>
    </source>
</evidence>
<protein>
    <recommendedName>
        <fullName evidence="4">Carrier domain-containing protein</fullName>
    </recommendedName>
</protein>
<feature type="transmembrane region" description="Helical" evidence="3">
    <location>
        <begin position="1155"/>
        <end position="1179"/>
    </location>
</feature>
<sequence length="1339" mass="147154">MTSGKIKRFECVKQFTDGTLNVIDDAPQHEPVQPMVTRDPISKSSSIDKKEIIGFLKRLLSEQTGIPITTISTGETLVSYGVDSIGVVRAAQRLSVFLGTPVGAIDIFTATCIEDLADFAENLLIKSQPQLTDHPSEFPQIKKDTADLLVEVSAPHKLGIWLFQLLALTYISILLMFPACLSISSYTALISASHALIDSMPWFGYLVSLACAPLSWMLCMVSTCLTIAFFGKPFLQPNYALTPEISIWSFDFVKWWSLYKVQEISSKALAVHLRGTVYAKYWFKVLGAKIASSVLLDTTEITDPSLVAIGAGAVIAEGALIQSHEVKNSILSFDPVRIGQNSSVGPYAVIQKGSIVRDGAEVGALQKCERGKTVSTISKLDTVTKENRRKEIILNTNENYESLYQLLGIYVVGFVSSLSAATAYAIYLWAVQEPPSLQCFGFFCIFGAFQWLPFSIAAYAAMFGSVTSSPIKFAISVSMAYLAHGLILSFLTCTLTPLLSRILEARTEAFYMYLRLLGAKIGQHCSIRAINPVSDPELIAIGDGVHLGDFSRIVPGFYKSGGFVRGKIGVQHNSVIGSQSLILPGSVIENDVILGALSVAPTNSVLRSGGVFVGCQTPVMVKNIMHILDDRIEEMDTKYKKVLGNLAANLAATTLKVRSRYFHRIGAAGKGLLKLYANIPGLFVHNSVIGSQSLILPGSVIENDVILGALSVAPTNSVLRSGGVFVGCQTPVMVKNIMHILDDRIEEMDTKYKKVLGNLAANLAATTLKVRSRYFHRIGAAGKGLLKLYANIPGFPDHKIFYPGKNYPVVIRHSNCLSSDDDARLDPRGAALRILSDEGESGTPLLDLTLKTGKAFHARTIGDFATWLVCVAAARQEHVKHAPHVREAMWDSLRRADSYAELHYYSNICRLFTFDNGEEMYINEDSGRVEPVGILPPETGAIPRDEKDSRPLIFLAKDFQSRVNLPEGVRYVLQLLIRQIPNDEGTREVALDCTKPWDETEFPYIEVGEITIDQVLKKEESEKLEFNPFLRCQEVDVIRATSCSQSASMDHGRLVVYSICQHLRNRKPLPEAWRIFLDQSDVKVDLSGCPMAAVLERRDVKNVTLARKWHQTLWMMSAQPLLQTVLPYFLVGLVIFAPLKGILYLKETKSLQVYWLLPLSWVSSGVLAGLVCAVAKWVLVGKKKEGESVMIWSRGIFMDTVWQAIRTVVGEYFMDMASGSVLYGLWMKLMGSEVGWDQGIYVDSLGAVLNPEMVRIERHGCVGREALLFGHIYEGEGGKVKFGKICIGDGGFVGSRAVTMPGVTVERGGSLGANSLAMKGESQVKARLDAALLNRSLQT</sequence>
<evidence type="ECO:0000256" key="3">
    <source>
        <dbReference type="SAM" id="Phobius"/>
    </source>
</evidence>
<evidence type="ECO:0000313" key="6">
    <source>
        <dbReference type="Proteomes" id="UP001188597"/>
    </source>
</evidence>
<comment type="caution">
    <text evidence="5">The sequence shown here is derived from an EMBL/GenBank/DDBJ whole genome shotgun (WGS) entry which is preliminary data.</text>
</comment>
<dbReference type="PROSITE" id="PS50075">
    <property type="entry name" value="CARRIER"/>
    <property type="match status" value="1"/>
</dbReference>
<dbReference type="GO" id="GO:0031177">
    <property type="term" value="F:phosphopantetheine binding"/>
    <property type="evidence" value="ECO:0007669"/>
    <property type="project" value="InterPro"/>
</dbReference>
<name>A0AA89AXX9_9ASTE</name>
<dbReference type="PANTHER" id="PTHR42841">
    <property type="entry name" value="AMINE OXIDASE"/>
    <property type="match status" value="1"/>
</dbReference>
<dbReference type="InterPro" id="IPR011004">
    <property type="entry name" value="Trimer_LpxA-like_sf"/>
</dbReference>
<dbReference type="SUPFAM" id="SSF56634">
    <property type="entry name" value="Heme-dependent catalase-like"/>
    <property type="match status" value="1"/>
</dbReference>
<dbReference type="SUPFAM" id="SSF51161">
    <property type="entry name" value="Trimeric LpxA-like enzymes"/>
    <property type="match status" value="4"/>
</dbReference>
<keyword evidence="2" id="KW-0597">Phosphoprotein</keyword>
<feature type="domain" description="Carrier" evidence="4">
    <location>
        <begin position="47"/>
        <end position="124"/>
    </location>
</feature>
<gene>
    <name evidence="5" type="ORF">RJ639_005786</name>
</gene>